<reference evidence="1" key="1">
    <citation type="submission" date="2019-08" db="EMBL/GenBank/DDBJ databases">
        <authorList>
            <person name="Kucharzyk K."/>
            <person name="Murdoch R.W."/>
            <person name="Higgins S."/>
            <person name="Loffler F."/>
        </authorList>
    </citation>
    <scope>NUCLEOTIDE SEQUENCE</scope>
</reference>
<evidence type="ECO:0000313" key="1">
    <source>
        <dbReference type="EMBL" id="MPM88158.1"/>
    </source>
</evidence>
<comment type="caution">
    <text evidence="1">The sequence shown here is derived from an EMBL/GenBank/DDBJ whole genome shotgun (WGS) entry which is preliminary data.</text>
</comment>
<gene>
    <name evidence="1" type="ORF">SDC9_135259</name>
</gene>
<protein>
    <submittedName>
        <fullName evidence="1">Uncharacterized protein</fullName>
    </submittedName>
</protein>
<dbReference type="AlphaFoldDB" id="A0A645DGJ1"/>
<name>A0A645DGJ1_9ZZZZ</name>
<sequence>MMCRPLVVTSAEHECVVPRGLGGDPDALGLQVFLDCLHATLAPEAAALVAAKRRGEAGGAVVVDPYRSGLKVVAHVERAMQVARPHSGSQTEQRVIGDAKRVAFVVERHHCQHRAEHLFARDAHVVAHAGEDGGRNELPLPVFGPAECMAAQHAGGTLGLGDVDVVEDLAELPRRGDGADLGVHVGRVADLG</sequence>
<accession>A0A645DGJ1</accession>
<dbReference type="EMBL" id="VSSQ01035833">
    <property type="protein sequence ID" value="MPM88158.1"/>
    <property type="molecule type" value="Genomic_DNA"/>
</dbReference>
<organism evidence="1">
    <name type="scientific">bioreactor metagenome</name>
    <dbReference type="NCBI Taxonomy" id="1076179"/>
    <lineage>
        <taxon>unclassified sequences</taxon>
        <taxon>metagenomes</taxon>
        <taxon>ecological metagenomes</taxon>
    </lineage>
</organism>
<proteinExistence type="predicted"/>